<organism evidence="2 3">
    <name type="scientific">Taibaiella chishuiensis</name>
    <dbReference type="NCBI Taxonomy" id="1434707"/>
    <lineage>
        <taxon>Bacteria</taxon>
        <taxon>Pseudomonadati</taxon>
        <taxon>Bacteroidota</taxon>
        <taxon>Chitinophagia</taxon>
        <taxon>Chitinophagales</taxon>
        <taxon>Chitinophagaceae</taxon>
        <taxon>Taibaiella</taxon>
    </lineage>
</organism>
<feature type="transmembrane region" description="Helical" evidence="1">
    <location>
        <begin position="64"/>
        <end position="85"/>
    </location>
</feature>
<keyword evidence="1" id="KW-0472">Membrane</keyword>
<evidence type="ECO:0000313" key="2">
    <source>
        <dbReference type="EMBL" id="PSK92489.1"/>
    </source>
</evidence>
<dbReference type="Proteomes" id="UP000240572">
    <property type="component" value="Unassembled WGS sequence"/>
</dbReference>
<sequence>MRKSGVLSTTIFLSVILAGTYGILHDQVTASISEEYFTQFKFPQFRLGPDTGFRTGVSLIGFYASWWVGALIGIILGFIGMLLYPDHTSMRRALRRSLLIVLVTTLLFSIGGYCYGSYYLAGHGVSWWMPDNLRDKVSFIVTGAIHNASYSGGLFGLLLAVLYLFRSGCRSRHARERRTAEVLS</sequence>
<dbReference type="RefSeq" id="WP_106522680.1">
    <property type="nucleotide sequence ID" value="NZ_PYGD01000003.1"/>
</dbReference>
<gene>
    <name evidence="2" type="ORF">B0I18_10366</name>
</gene>
<reference evidence="2 3" key="1">
    <citation type="submission" date="2018-03" db="EMBL/GenBank/DDBJ databases">
        <title>Genomic Encyclopedia of Type Strains, Phase III (KMG-III): the genomes of soil and plant-associated and newly described type strains.</title>
        <authorList>
            <person name="Whitman W."/>
        </authorList>
    </citation>
    <scope>NUCLEOTIDE SEQUENCE [LARGE SCALE GENOMIC DNA]</scope>
    <source>
        <strain evidence="2 3">CGMCC 1.12700</strain>
    </source>
</reference>
<feature type="transmembrane region" description="Helical" evidence="1">
    <location>
        <begin position="97"/>
        <end position="119"/>
    </location>
</feature>
<dbReference type="AlphaFoldDB" id="A0A2P8D5L4"/>
<proteinExistence type="predicted"/>
<dbReference type="OrthoDB" id="678065at2"/>
<protein>
    <submittedName>
        <fullName evidence="2">Uncharacterized protein</fullName>
    </submittedName>
</protein>
<keyword evidence="1" id="KW-1133">Transmembrane helix</keyword>
<feature type="transmembrane region" description="Helical" evidence="1">
    <location>
        <begin position="139"/>
        <end position="165"/>
    </location>
</feature>
<evidence type="ECO:0000256" key="1">
    <source>
        <dbReference type="SAM" id="Phobius"/>
    </source>
</evidence>
<accession>A0A2P8D5L4</accession>
<keyword evidence="3" id="KW-1185">Reference proteome</keyword>
<dbReference type="EMBL" id="PYGD01000003">
    <property type="protein sequence ID" value="PSK92489.1"/>
    <property type="molecule type" value="Genomic_DNA"/>
</dbReference>
<evidence type="ECO:0000313" key="3">
    <source>
        <dbReference type="Proteomes" id="UP000240572"/>
    </source>
</evidence>
<keyword evidence="1" id="KW-0812">Transmembrane</keyword>
<comment type="caution">
    <text evidence="2">The sequence shown here is derived from an EMBL/GenBank/DDBJ whole genome shotgun (WGS) entry which is preliminary data.</text>
</comment>
<name>A0A2P8D5L4_9BACT</name>